<feature type="domain" description="MobA-like NTP transferase" evidence="3">
    <location>
        <begin position="2"/>
        <end position="122"/>
    </location>
</feature>
<sequence>MGAILAGGESRRFGSNKAAAVLEGRALIDWVREALAPQVDALLLCGPEGLADRPGGRLGPLAAINAALHAAHGFDAVLSVPCDAPRLPADLRVRLQAVGAPCFVEDAPVVGLWPVELAATLDLHLTEADRSMRGWARRIGARGIRLEQPILNVNTPEDLARLAGRDD</sequence>
<organism evidence="4 5">
    <name type="scientific">Sphingomonas kyeonggiensis</name>
    <dbReference type="NCBI Taxonomy" id="1268553"/>
    <lineage>
        <taxon>Bacteria</taxon>
        <taxon>Pseudomonadati</taxon>
        <taxon>Pseudomonadota</taxon>
        <taxon>Alphaproteobacteria</taxon>
        <taxon>Sphingomonadales</taxon>
        <taxon>Sphingomonadaceae</taxon>
        <taxon>Sphingomonas</taxon>
    </lineage>
</organism>
<keyword evidence="1 4" id="KW-0808">Transferase</keyword>
<dbReference type="EMBL" id="JACHLN010000004">
    <property type="protein sequence ID" value="MBB4840792.1"/>
    <property type="molecule type" value="Genomic_DNA"/>
</dbReference>
<proteinExistence type="predicted"/>
<evidence type="ECO:0000259" key="3">
    <source>
        <dbReference type="Pfam" id="PF12804"/>
    </source>
</evidence>
<dbReference type="GO" id="GO:0061603">
    <property type="term" value="F:molybdenum cofactor guanylyltransferase activity"/>
    <property type="evidence" value="ECO:0007669"/>
    <property type="project" value="UniProtKB-EC"/>
</dbReference>
<dbReference type="GO" id="GO:1902758">
    <property type="term" value="P:bis(molybdopterin guanine dinucleotide)molybdenum biosynthetic process"/>
    <property type="evidence" value="ECO:0007669"/>
    <property type="project" value="TreeGrafter"/>
</dbReference>
<dbReference type="Proteomes" id="UP000575241">
    <property type="component" value="Unassembled WGS sequence"/>
</dbReference>
<dbReference type="InterPro" id="IPR029044">
    <property type="entry name" value="Nucleotide-diphossugar_trans"/>
</dbReference>
<reference evidence="4 5" key="1">
    <citation type="submission" date="2020-08" db="EMBL/GenBank/DDBJ databases">
        <title>Functional genomics of gut bacteria from endangered species of beetles.</title>
        <authorList>
            <person name="Carlos-Shanley C."/>
        </authorList>
    </citation>
    <scope>NUCLEOTIDE SEQUENCE [LARGE SCALE GENOMIC DNA]</scope>
    <source>
        <strain evidence="4 5">S00224</strain>
    </source>
</reference>
<dbReference type="SUPFAM" id="SSF53448">
    <property type="entry name" value="Nucleotide-diphospho-sugar transferases"/>
    <property type="match status" value="1"/>
</dbReference>
<dbReference type="EC" id="2.7.7.77" evidence="4"/>
<accession>A0A7W7K4Y9</accession>
<keyword evidence="4" id="KW-0548">Nucleotidyltransferase</keyword>
<dbReference type="Pfam" id="PF12804">
    <property type="entry name" value="NTP_transf_3"/>
    <property type="match status" value="1"/>
</dbReference>
<protein>
    <submittedName>
        <fullName evidence="4">Molybdopterin-guanine dinucleotide biosynthesis protein A</fullName>
        <ecNumber evidence="4">2.7.7.77</ecNumber>
    </submittedName>
</protein>
<keyword evidence="2" id="KW-0460">Magnesium</keyword>
<comment type="caution">
    <text evidence="4">The sequence shown here is derived from an EMBL/GenBank/DDBJ whole genome shotgun (WGS) entry which is preliminary data.</text>
</comment>
<dbReference type="AlphaFoldDB" id="A0A7W7K4Y9"/>
<dbReference type="Gene3D" id="3.90.550.10">
    <property type="entry name" value="Spore Coat Polysaccharide Biosynthesis Protein SpsA, Chain A"/>
    <property type="match status" value="1"/>
</dbReference>
<evidence type="ECO:0000256" key="1">
    <source>
        <dbReference type="ARBA" id="ARBA00022679"/>
    </source>
</evidence>
<evidence type="ECO:0000256" key="2">
    <source>
        <dbReference type="ARBA" id="ARBA00022842"/>
    </source>
</evidence>
<dbReference type="InterPro" id="IPR025877">
    <property type="entry name" value="MobA-like_NTP_Trfase"/>
</dbReference>
<evidence type="ECO:0000313" key="4">
    <source>
        <dbReference type="EMBL" id="MBB4840792.1"/>
    </source>
</evidence>
<dbReference type="PANTHER" id="PTHR19136">
    <property type="entry name" value="MOLYBDENUM COFACTOR GUANYLYLTRANSFERASE"/>
    <property type="match status" value="1"/>
</dbReference>
<name>A0A7W7K4Y9_9SPHN</name>
<keyword evidence="5" id="KW-1185">Reference proteome</keyword>
<evidence type="ECO:0000313" key="5">
    <source>
        <dbReference type="Proteomes" id="UP000575241"/>
    </source>
</evidence>
<gene>
    <name evidence="4" type="ORF">HNP52_003889</name>
</gene>
<dbReference type="PANTHER" id="PTHR19136:SF81">
    <property type="entry name" value="MOLYBDENUM COFACTOR GUANYLYLTRANSFERASE"/>
    <property type="match status" value="1"/>
</dbReference>